<name>A0A1I5ZEC6_9RHOB</name>
<evidence type="ECO:0000313" key="4">
    <source>
        <dbReference type="Proteomes" id="UP000243106"/>
    </source>
</evidence>
<protein>
    <recommendedName>
        <fullName evidence="2">Ancillary SecYEG translocon subunit/Cell division coordinator CpoB TPR domain-containing protein</fullName>
    </recommendedName>
</protein>
<proteinExistence type="predicted"/>
<keyword evidence="1" id="KW-1133">Transmembrane helix</keyword>
<accession>A0A1I5ZEC6</accession>
<feature type="transmembrane region" description="Helical" evidence="1">
    <location>
        <begin position="27"/>
        <end position="44"/>
    </location>
</feature>
<dbReference type="InterPro" id="IPR018704">
    <property type="entry name" value="SecYEG/CpoB_TPR"/>
</dbReference>
<keyword evidence="4" id="KW-1185">Reference proteome</keyword>
<keyword evidence="1" id="KW-0472">Membrane</keyword>
<dbReference type="EMBL" id="FOXV01000009">
    <property type="protein sequence ID" value="SFQ54812.1"/>
    <property type="molecule type" value="Genomic_DNA"/>
</dbReference>
<dbReference type="Proteomes" id="UP000243106">
    <property type="component" value="Unassembled WGS sequence"/>
</dbReference>
<gene>
    <name evidence="3" type="ORF">SAMN05421853_10993</name>
</gene>
<dbReference type="RefSeq" id="WP_093013195.1">
    <property type="nucleotide sequence ID" value="NZ_FOXV01000009.1"/>
</dbReference>
<dbReference type="AlphaFoldDB" id="A0A1I5ZEC6"/>
<evidence type="ECO:0000313" key="3">
    <source>
        <dbReference type="EMBL" id="SFQ54812.1"/>
    </source>
</evidence>
<organism evidence="3 4">
    <name type="scientific">Roseivivax halotolerans</name>
    <dbReference type="NCBI Taxonomy" id="93684"/>
    <lineage>
        <taxon>Bacteria</taxon>
        <taxon>Pseudomonadati</taxon>
        <taxon>Pseudomonadota</taxon>
        <taxon>Alphaproteobacteria</taxon>
        <taxon>Rhodobacterales</taxon>
        <taxon>Roseobacteraceae</taxon>
        <taxon>Roseivivax</taxon>
    </lineage>
</organism>
<dbReference type="Pfam" id="PF09976">
    <property type="entry name" value="TPR_21"/>
    <property type="match status" value="1"/>
</dbReference>
<sequence length="218" mass="23339">MSNNDSFIDEVTEEVRRERLYSYMRRYGWIAILVVVLIVGGAAWREWSGAQRQAQAQAFGSSILRALETENAEERAAALAEIEAPNAGAEAMLNMIEAGQSAEAGQTEAAIEALEAVATNSDAAEIYRNIASFKALTEGAATMDAAERRQGFEALAQGGNPLRLLAAEQLALIEIETGNREAALERLNAILTDSEVTQGLRQRASQLIVALGGELGTG</sequence>
<evidence type="ECO:0000256" key="1">
    <source>
        <dbReference type="SAM" id="Phobius"/>
    </source>
</evidence>
<keyword evidence="1" id="KW-0812">Transmembrane</keyword>
<feature type="domain" description="Ancillary SecYEG translocon subunit/Cell division coordinator CpoB TPR" evidence="2">
    <location>
        <begin position="28"/>
        <end position="132"/>
    </location>
</feature>
<dbReference type="STRING" id="93684.SAMN05421853_10993"/>
<reference evidence="4" key="1">
    <citation type="submission" date="2016-10" db="EMBL/GenBank/DDBJ databases">
        <authorList>
            <person name="Varghese N."/>
            <person name="Submissions S."/>
        </authorList>
    </citation>
    <scope>NUCLEOTIDE SEQUENCE [LARGE SCALE GENOMIC DNA]</scope>
    <source>
        <strain evidence="4">JCM 10271</strain>
    </source>
</reference>
<evidence type="ECO:0000259" key="2">
    <source>
        <dbReference type="Pfam" id="PF09976"/>
    </source>
</evidence>